<proteinExistence type="predicted"/>
<accession>A0AAP9ACH0</accession>
<dbReference type="AlphaFoldDB" id="A0AAP9ACH0"/>
<dbReference type="Proteomes" id="UP000318231">
    <property type="component" value="Chromosome"/>
</dbReference>
<reference evidence="1 2" key="1">
    <citation type="submission" date="2019-07" db="EMBL/GenBank/DDBJ databases">
        <title>Comparative genomics of three clinical Ureaplasma species: analysis of their core genomes and virulence factors.</title>
        <authorList>
            <person name="Yang T."/>
            <person name="Zhang Y."/>
            <person name="Li X."/>
            <person name="Kong Y."/>
            <person name="Yu H."/>
            <person name="Ruan Z."/>
            <person name="Xie X."/>
            <person name="Zhang J."/>
        </authorList>
    </citation>
    <scope>NUCLEOTIDE SEQUENCE [LARGE SCALE GENOMIC DNA]</scope>
    <source>
        <strain evidence="1 2">132</strain>
    </source>
</reference>
<dbReference type="RefSeq" id="WP_141926387.1">
    <property type="nucleotide sequence ID" value="NZ_CP041200.1"/>
</dbReference>
<name>A0AAP9ACH0_UREUR</name>
<sequence length="334" mass="39141">MGLFSKKNKLNQELSTNQNTVNDEVSHDDKSIYQLYDETIVTKKVKVRCKVCGVFMWVDYTKTIKSLRNLALTNVQQEVITIEEPQVLEDNSDVLLTPVNDQEELVSEEYESAPIESIQEEQIVEDNEPIQDENEEITPPVYEVEEPTLKRTSFTPVAFEFEEPIFENIYSNQKVYAENLFLESMFSEKENLINDDQNDFSWLSKYVSVWNKRDEAELAQMVYDERLLAPEISEFTHNEYFIEEEYEHADPDNHHNKHKAQRHLHGHDLVAKKHEKQLKKKTNEIIDQAIVAIDSMDEEQQTSLKTIISEEEFKANPVLKKTWWETESANKSSK</sequence>
<gene>
    <name evidence="1" type="ORF">FJM05_02405</name>
</gene>
<evidence type="ECO:0000313" key="1">
    <source>
        <dbReference type="EMBL" id="QDI65034.1"/>
    </source>
</evidence>
<evidence type="ECO:0000313" key="2">
    <source>
        <dbReference type="Proteomes" id="UP000318231"/>
    </source>
</evidence>
<protein>
    <submittedName>
        <fullName evidence="1">Uncharacterized protein</fullName>
    </submittedName>
</protein>
<organism evidence="1 2">
    <name type="scientific">Ureaplasma urealyticum</name>
    <name type="common">Ureaplasma urealyticum biotype 2</name>
    <dbReference type="NCBI Taxonomy" id="2130"/>
    <lineage>
        <taxon>Bacteria</taxon>
        <taxon>Bacillati</taxon>
        <taxon>Mycoplasmatota</taxon>
        <taxon>Mycoplasmoidales</taxon>
        <taxon>Mycoplasmoidaceae</taxon>
        <taxon>Ureaplasma</taxon>
    </lineage>
</organism>
<dbReference type="EMBL" id="CP041200">
    <property type="protein sequence ID" value="QDI65034.1"/>
    <property type="molecule type" value="Genomic_DNA"/>
</dbReference>